<dbReference type="Proteomes" id="UP001295469">
    <property type="component" value="Chromosome A09"/>
</dbReference>
<evidence type="ECO:0000313" key="1">
    <source>
        <dbReference type="EMBL" id="CAF2037023.1"/>
    </source>
</evidence>
<accession>A0A816NME6</accession>
<sequence length="111" mass="13050">MDIVFLLIGDIHPFLLANLLRIFIHLAQPKSEEDEEDEEHVSINMSEDHQLAWMEQSAELLQRIEQVERRVKIMGDDIVAHLRLVQRSLVTQLQADTMYINEEAKMKKELK</sequence>
<proteinExistence type="predicted"/>
<protein>
    <submittedName>
        <fullName evidence="1">(rape) hypothetical protein</fullName>
    </submittedName>
</protein>
<name>A0A816NME6_BRANA</name>
<reference evidence="1" key="1">
    <citation type="submission" date="2021-01" db="EMBL/GenBank/DDBJ databases">
        <authorList>
            <consortium name="Genoscope - CEA"/>
            <person name="William W."/>
        </authorList>
    </citation>
    <scope>NUCLEOTIDE SEQUENCE</scope>
</reference>
<gene>
    <name evidence="1" type="ORF">DARMORV10_A09P07920.1</name>
</gene>
<dbReference type="EMBL" id="HG994363">
    <property type="protein sequence ID" value="CAF2037023.1"/>
    <property type="molecule type" value="Genomic_DNA"/>
</dbReference>
<organism evidence="1">
    <name type="scientific">Brassica napus</name>
    <name type="common">Rape</name>
    <dbReference type="NCBI Taxonomy" id="3708"/>
    <lineage>
        <taxon>Eukaryota</taxon>
        <taxon>Viridiplantae</taxon>
        <taxon>Streptophyta</taxon>
        <taxon>Embryophyta</taxon>
        <taxon>Tracheophyta</taxon>
        <taxon>Spermatophyta</taxon>
        <taxon>Magnoliopsida</taxon>
        <taxon>eudicotyledons</taxon>
        <taxon>Gunneridae</taxon>
        <taxon>Pentapetalae</taxon>
        <taxon>rosids</taxon>
        <taxon>malvids</taxon>
        <taxon>Brassicales</taxon>
        <taxon>Brassicaceae</taxon>
        <taxon>Brassiceae</taxon>
        <taxon>Brassica</taxon>
    </lineage>
</organism>
<dbReference type="AlphaFoldDB" id="A0A816NME6"/>